<name>A0AAP6MJK1_9GAMM</name>
<feature type="compositionally biased region" description="Acidic residues" evidence="1">
    <location>
        <begin position="62"/>
        <end position="72"/>
    </location>
</feature>
<evidence type="ECO:0000313" key="5">
    <source>
        <dbReference type="Proteomes" id="UP001302316"/>
    </source>
</evidence>
<comment type="caution">
    <text evidence="4">The sequence shown here is derived from an EMBL/GenBank/DDBJ whole genome shotgun (WGS) entry which is preliminary data.</text>
</comment>
<gene>
    <name evidence="4" type="ORF">VCB98_03750</name>
</gene>
<proteinExistence type="predicted"/>
<evidence type="ECO:0000313" key="4">
    <source>
        <dbReference type="EMBL" id="MEA5444929.1"/>
    </source>
</evidence>
<sequence>MKHRILLLLMTLLLTALIAGSLSAQQVYRWVDEDGNVHFSDTPPDDEDEAERVQIRSGPSALDEDADEGDNDAADRSGPRLSEAECEGMRERLAEYRDADVLYQVDADGEEIELEPEVAEAEMNRIEEQIERYCD</sequence>
<dbReference type="AlphaFoldDB" id="A0AAP6MJK1"/>
<dbReference type="InterPro" id="IPR025392">
    <property type="entry name" value="DUF4124"/>
</dbReference>
<organism evidence="4 5">
    <name type="scientific">Natronospira elongata</name>
    <dbReference type="NCBI Taxonomy" id="3110268"/>
    <lineage>
        <taxon>Bacteria</taxon>
        <taxon>Pseudomonadati</taxon>
        <taxon>Pseudomonadota</taxon>
        <taxon>Gammaproteobacteria</taxon>
        <taxon>Natronospirales</taxon>
        <taxon>Natronospiraceae</taxon>
        <taxon>Natronospira</taxon>
    </lineage>
</organism>
<dbReference type="Proteomes" id="UP001302316">
    <property type="component" value="Unassembled WGS sequence"/>
</dbReference>
<evidence type="ECO:0000256" key="1">
    <source>
        <dbReference type="SAM" id="MobiDB-lite"/>
    </source>
</evidence>
<feature type="domain" description="DUF4124" evidence="3">
    <location>
        <begin position="15"/>
        <end position="66"/>
    </location>
</feature>
<evidence type="ECO:0000259" key="3">
    <source>
        <dbReference type="Pfam" id="PF13511"/>
    </source>
</evidence>
<feature type="signal peptide" evidence="2">
    <location>
        <begin position="1"/>
        <end position="24"/>
    </location>
</feature>
<keyword evidence="2" id="KW-0732">Signal</keyword>
<dbReference type="RefSeq" id="WP_346050561.1">
    <property type="nucleotide sequence ID" value="NZ_JAYGII010000005.1"/>
</dbReference>
<accession>A0AAP6MJK1</accession>
<dbReference type="EMBL" id="JAYGII010000005">
    <property type="protein sequence ID" value="MEA5444929.1"/>
    <property type="molecule type" value="Genomic_DNA"/>
</dbReference>
<evidence type="ECO:0000256" key="2">
    <source>
        <dbReference type="SAM" id="SignalP"/>
    </source>
</evidence>
<protein>
    <submittedName>
        <fullName evidence="4">DUF4124 domain-containing protein</fullName>
    </submittedName>
</protein>
<keyword evidence="5" id="KW-1185">Reference proteome</keyword>
<feature type="chain" id="PRO_5042873221" evidence="2">
    <location>
        <begin position="25"/>
        <end position="135"/>
    </location>
</feature>
<reference evidence="4 5" key="1">
    <citation type="submission" date="2023-12" db="EMBL/GenBank/DDBJ databases">
        <title>Whole-genome sequencing of halo(alkali)philic microorganisms from hypersaline lakes.</title>
        <authorList>
            <person name="Sorokin D.Y."/>
            <person name="Merkel A.Y."/>
            <person name="Messina E."/>
            <person name="Yakimov M."/>
        </authorList>
    </citation>
    <scope>NUCLEOTIDE SEQUENCE [LARGE SCALE GENOMIC DNA]</scope>
    <source>
        <strain evidence="4 5">AB-CW1</strain>
    </source>
</reference>
<feature type="region of interest" description="Disordered" evidence="1">
    <location>
        <begin position="35"/>
        <end position="87"/>
    </location>
</feature>
<dbReference type="Pfam" id="PF13511">
    <property type="entry name" value="DUF4124"/>
    <property type="match status" value="1"/>
</dbReference>